<accession>A0A450TES9</accession>
<dbReference type="InterPro" id="IPR035897">
    <property type="entry name" value="Toll_tir_struct_dom_sf"/>
</dbReference>
<dbReference type="EMBL" id="CAADFE010000008">
    <property type="protein sequence ID" value="VFJ65534.1"/>
    <property type="molecule type" value="Genomic_DNA"/>
</dbReference>
<evidence type="ECO:0000313" key="2">
    <source>
        <dbReference type="EMBL" id="VFJ65534.1"/>
    </source>
</evidence>
<proteinExistence type="predicted"/>
<feature type="domain" description="TIR" evidence="1">
    <location>
        <begin position="7"/>
        <end position="162"/>
    </location>
</feature>
<gene>
    <name evidence="2" type="ORF">BECKFW1821C_GA0114237_10086</name>
</gene>
<dbReference type="Pfam" id="PF13676">
    <property type="entry name" value="TIR_2"/>
    <property type="match status" value="1"/>
</dbReference>
<dbReference type="GO" id="GO:0007165">
    <property type="term" value="P:signal transduction"/>
    <property type="evidence" value="ECO:0007669"/>
    <property type="project" value="InterPro"/>
</dbReference>
<dbReference type="AlphaFoldDB" id="A0A450TES9"/>
<evidence type="ECO:0000259" key="1">
    <source>
        <dbReference type="PROSITE" id="PS50104"/>
    </source>
</evidence>
<name>A0A450TES9_9GAMM</name>
<organism evidence="2">
    <name type="scientific">Candidatus Kentrum sp. FW</name>
    <dbReference type="NCBI Taxonomy" id="2126338"/>
    <lineage>
        <taxon>Bacteria</taxon>
        <taxon>Pseudomonadati</taxon>
        <taxon>Pseudomonadota</taxon>
        <taxon>Gammaproteobacteria</taxon>
        <taxon>Candidatus Kentrum</taxon>
    </lineage>
</organism>
<protein>
    <submittedName>
        <fullName evidence="2">TIR domain-containing protein</fullName>
    </submittedName>
</protein>
<dbReference type="SUPFAM" id="SSF52200">
    <property type="entry name" value="Toll/Interleukin receptor TIR domain"/>
    <property type="match status" value="1"/>
</dbReference>
<dbReference type="Gene3D" id="3.40.50.10140">
    <property type="entry name" value="Toll/interleukin-1 receptor homology (TIR) domain"/>
    <property type="match status" value="1"/>
</dbReference>
<dbReference type="InterPro" id="IPR000157">
    <property type="entry name" value="TIR_dom"/>
</dbReference>
<dbReference type="PROSITE" id="PS50104">
    <property type="entry name" value="TIR"/>
    <property type="match status" value="1"/>
</dbReference>
<sequence>MEIKTDYEFDVFISYCRLKEWPFWVKEHFKPLFEHWLSTELGREARVFVDFEMETGVSWPHHLGQKLARSAVLVPLWTRNYFASKWCITELAHVLAREKACSFRTSERPQGLIVPAILHDGDRFPHEIKHINHVNLCEYVNIRMASKSQTAEELDRRIRDWMPGVAKAIECAPPYDPAWDTLAADDFIQKYHEGAPTQTSIPRFV</sequence>
<reference evidence="2" key="1">
    <citation type="submission" date="2019-02" db="EMBL/GenBank/DDBJ databases">
        <authorList>
            <person name="Gruber-Vodicka R. H."/>
            <person name="Seah K. B. B."/>
        </authorList>
    </citation>
    <scope>NUCLEOTIDE SEQUENCE</scope>
    <source>
        <strain evidence="2">BECK_BZ131</strain>
    </source>
</reference>
<dbReference type="SMART" id="SM00255">
    <property type="entry name" value="TIR"/>
    <property type="match status" value="1"/>
</dbReference>